<comment type="caution">
    <text evidence="2">The sequence shown here is derived from an EMBL/GenBank/DDBJ whole genome shotgun (WGS) entry which is preliminary data.</text>
</comment>
<proteinExistence type="predicted"/>
<feature type="domain" description="Reverse transcriptase Ty1/copia-type" evidence="1">
    <location>
        <begin position="12"/>
        <end position="90"/>
    </location>
</feature>
<sequence length="97" mass="10879">MKEFDALVSKGTWKLVALPSDRVPIGCNWLFKVKRNPDGSISRYKARLVAKGFSQQAGFDYSETFNPVVKPVTVCVLLSVALNNGWVLRQSMWTMPS</sequence>
<dbReference type="OrthoDB" id="1000646at2759"/>
<dbReference type="Proteomes" id="UP001165190">
    <property type="component" value="Unassembled WGS sequence"/>
</dbReference>
<protein>
    <submittedName>
        <fullName evidence="2">Cysteine-rich RLK (RECEPTOR-like protein kinase) 8</fullName>
    </submittedName>
</protein>
<dbReference type="AlphaFoldDB" id="A0A9W7HTK4"/>
<dbReference type="GO" id="GO:0016301">
    <property type="term" value="F:kinase activity"/>
    <property type="evidence" value="ECO:0007669"/>
    <property type="project" value="UniProtKB-KW"/>
</dbReference>
<dbReference type="InterPro" id="IPR013103">
    <property type="entry name" value="RVT_2"/>
</dbReference>
<accession>A0A9W7HTK4</accession>
<keyword evidence="2" id="KW-0418">Kinase</keyword>
<reference evidence="2" key="1">
    <citation type="submission" date="2023-05" db="EMBL/GenBank/DDBJ databases">
        <title>Genome and transcriptome analyses reveal genes involved in the formation of fine ridges on petal epidermal cells in Hibiscus trionum.</title>
        <authorList>
            <person name="Koshimizu S."/>
            <person name="Masuda S."/>
            <person name="Ishii T."/>
            <person name="Shirasu K."/>
            <person name="Hoshino A."/>
            <person name="Arita M."/>
        </authorList>
    </citation>
    <scope>NUCLEOTIDE SEQUENCE</scope>
    <source>
        <strain evidence="2">Hamamatsu line</strain>
    </source>
</reference>
<keyword evidence="2" id="KW-0808">Transferase</keyword>
<gene>
    <name evidence="2" type="ORF">HRI_002070800</name>
</gene>
<evidence type="ECO:0000313" key="2">
    <source>
        <dbReference type="EMBL" id="GMI84015.1"/>
    </source>
</evidence>
<evidence type="ECO:0000259" key="1">
    <source>
        <dbReference type="Pfam" id="PF07727"/>
    </source>
</evidence>
<dbReference type="EMBL" id="BSYR01000019">
    <property type="protein sequence ID" value="GMI84015.1"/>
    <property type="molecule type" value="Genomic_DNA"/>
</dbReference>
<keyword evidence="3" id="KW-1185">Reference proteome</keyword>
<evidence type="ECO:0000313" key="3">
    <source>
        <dbReference type="Proteomes" id="UP001165190"/>
    </source>
</evidence>
<organism evidence="2 3">
    <name type="scientific">Hibiscus trionum</name>
    <name type="common">Flower of an hour</name>
    <dbReference type="NCBI Taxonomy" id="183268"/>
    <lineage>
        <taxon>Eukaryota</taxon>
        <taxon>Viridiplantae</taxon>
        <taxon>Streptophyta</taxon>
        <taxon>Embryophyta</taxon>
        <taxon>Tracheophyta</taxon>
        <taxon>Spermatophyta</taxon>
        <taxon>Magnoliopsida</taxon>
        <taxon>eudicotyledons</taxon>
        <taxon>Gunneridae</taxon>
        <taxon>Pentapetalae</taxon>
        <taxon>rosids</taxon>
        <taxon>malvids</taxon>
        <taxon>Malvales</taxon>
        <taxon>Malvaceae</taxon>
        <taxon>Malvoideae</taxon>
        <taxon>Hibiscus</taxon>
    </lineage>
</organism>
<name>A0A9W7HTK4_HIBTR</name>
<dbReference type="Pfam" id="PF07727">
    <property type="entry name" value="RVT_2"/>
    <property type="match status" value="1"/>
</dbReference>